<reference evidence="2 3" key="1">
    <citation type="submission" date="2016-10" db="EMBL/GenBank/DDBJ databases">
        <authorList>
            <person name="de Groot N.N."/>
        </authorList>
    </citation>
    <scope>NUCLEOTIDE SEQUENCE [LARGE SCALE GENOMIC DNA]</scope>
    <source>
        <strain evidence="2 3">CGMCC 1.10076</strain>
    </source>
</reference>
<protein>
    <submittedName>
        <fullName evidence="2">Dolichyl-phosphate-mannose-protein mannosyltransferase</fullName>
    </submittedName>
</protein>
<keyword evidence="1" id="KW-0812">Transmembrane</keyword>
<name>A0A1G8YQQ2_9FLAO</name>
<dbReference type="AlphaFoldDB" id="A0A1G8YQQ2"/>
<feature type="transmembrane region" description="Helical" evidence="1">
    <location>
        <begin position="358"/>
        <end position="381"/>
    </location>
</feature>
<accession>A0A1G8YQQ2</accession>
<dbReference type="GO" id="GO:0016757">
    <property type="term" value="F:glycosyltransferase activity"/>
    <property type="evidence" value="ECO:0007669"/>
    <property type="project" value="UniProtKB-KW"/>
</dbReference>
<evidence type="ECO:0000256" key="1">
    <source>
        <dbReference type="SAM" id="Phobius"/>
    </source>
</evidence>
<keyword evidence="3" id="KW-1185">Reference proteome</keyword>
<dbReference type="OrthoDB" id="1320601at2"/>
<feature type="transmembrane region" description="Helical" evidence="1">
    <location>
        <begin position="216"/>
        <end position="232"/>
    </location>
</feature>
<dbReference type="EMBL" id="FNEZ01000003">
    <property type="protein sequence ID" value="SDK05118.1"/>
    <property type="molecule type" value="Genomic_DNA"/>
</dbReference>
<sequence length="448" mass="51607">MNTTTLSFKRIDLFIVVISSLLMFAVANLPFKVKPFGDATFHIEGKNLALYLKGDMPYKEVMISKAPGPVFFYAAVYLFAPSDATDDQLWNYGVIFTSIVITLSMLLIFRAATAFFSKEIAVLSMLLFFIFPMHCYYSLGISGEPPAFFSLAMLLYGWSVAFYKPESKSGWLWLIAGMGFLILNRPNAMLILLLGVVIVFYAWFRNKAFFAKYGKQMLVSFFCTGLIAFGVLEMSKAITANKTDVDQQYYFYYVAHQGRFQFRNEPTDIRYWENDIRSDSKDYQDWIQSARDLSAESKATGRSHNEVYRDFLINDALQHPFLLARQFVIKCVYGHLYYINSLRPEKFKMGPLQGATGFYIFILIINLVNILIMIGAAIFLFKQKNLINYWVFWGVIVALLIFHGLIYMEPRYIFPTKAALYIMSAAGLYRLAFIRKYTDKFSGLFFKS</sequence>
<feature type="transmembrane region" description="Helical" evidence="1">
    <location>
        <begin position="12"/>
        <end position="31"/>
    </location>
</feature>
<evidence type="ECO:0000313" key="2">
    <source>
        <dbReference type="EMBL" id="SDK05118.1"/>
    </source>
</evidence>
<evidence type="ECO:0000313" key="3">
    <source>
        <dbReference type="Proteomes" id="UP000199580"/>
    </source>
</evidence>
<keyword evidence="1" id="KW-1133">Transmembrane helix</keyword>
<feature type="transmembrane region" description="Helical" evidence="1">
    <location>
        <begin position="89"/>
        <end position="108"/>
    </location>
</feature>
<feature type="transmembrane region" description="Helical" evidence="1">
    <location>
        <begin position="387"/>
        <end position="406"/>
    </location>
</feature>
<feature type="transmembrane region" description="Helical" evidence="1">
    <location>
        <begin position="145"/>
        <end position="164"/>
    </location>
</feature>
<feature type="transmembrane region" description="Helical" evidence="1">
    <location>
        <begin position="171"/>
        <end position="204"/>
    </location>
</feature>
<keyword evidence="1" id="KW-0472">Membrane</keyword>
<feature type="transmembrane region" description="Helical" evidence="1">
    <location>
        <begin position="120"/>
        <end position="139"/>
    </location>
</feature>
<dbReference type="Proteomes" id="UP000199580">
    <property type="component" value="Unassembled WGS sequence"/>
</dbReference>
<dbReference type="RefSeq" id="WP_091395784.1">
    <property type="nucleotide sequence ID" value="NZ_BKAI01000006.1"/>
</dbReference>
<keyword evidence="2" id="KW-0328">Glycosyltransferase</keyword>
<proteinExistence type="predicted"/>
<keyword evidence="2" id="KW-0808">Transferase</keyword>
<organism evidence="2 3">
    <name type="scientific">Flavobacterium noncentrifugens</name>
    <dbReference type="NCBI Taxonomy" id="1128970"/>
    <lineage>
        <taxon>Bacteria</taxon>
        <taxon>Pseudomonadati</taxon>
        <taxon>Bacteroidota</taxon>
        <taxon>Flavobacteriia</taxon>
        <taxon>Flavobacteriales</taxon>
        <taxon>Flavobacteriaceae</taxon>
        <taxon>Flavobacterium</taxon>
    </lineage>
</organism>
<gene>
    <name evidence="2" type="ORF">SAMN04487935_2437</name>
</gene>
<feature type="transmembrane region" description="Helical" evidence="1">
    <location>
        <begin position="418"/>
        <end position="438"/>
    </location>
</feature>